<evidence type="ECO:0000256" key="1">
    <source>
        <dbReference type="SAM" id="Phobius"/>
    </source>
</evidence>
<protein>
    <submittedName>
        <fullName evidence="2">Uncharacterized protein</fullName>
    </submittedName>
</protein>
<dbReference type="EMBL" id="JBBWWR010000015">
    <property type="protein sequence ID" value="KAK8950402.1"/>
    <property type="molecule type" value="Genomic_DNA"/>
</dbReference>
<keyword evidence="3" id="KW-1185">Reference proteome</keyword>
<accession>A0ABR2LU75</accession>
<keyword evidence="1" id="KW-0472">Membrane</keyword>
<dbReference type="Proteomes" id="UP001412067">
    <property type="component" value="Unassembled WGS sequence"/>
</dbReference>
<evidence type="ECO:0000313" key="3">
    <source>
        <dbReference type="Proteomes" id="UP001412067"/>
    </source>
</evidence>
<feature type="transmembrane region" description="Helical" evidence="1">
    <location>
        <begin position="42"/>
        <end position="65"/>
    </location>
</feature>
<name>A0ABR2LU75_9ASPA</name>
<comment type="caution">
    <text evidence="2">The sequence shown here is derived from an EMBL/GenBank/DDBJ whole genome shotgun (WGS) entry which is preliminary data.</text>
</comment>
<sequence>MAADTPALAGERKLITRGEYGAEGCGCGSLPSFFPKNWENRWGLVLIGWILIAAAFICCGVLGLLHK</sequence>
<reference evidence="2 3" key="1">
    <citation type="journal article" date="2022" name="Nat. Plants">
        <title>Genomes of leafy and leafless Platanthera orchids illuminate the evolution of mycoheterotrophy.</title>
        <authorList>
            <person name="Li M.H."/>
            <person name="Liu K.W."/>
            <person name="Li Z."/>
            <person name="Lu H.C."/>
            <person name="Ye Q.L."/>
            <person name="Zhang D."/>
            <person name="Wang J.Y."/>
            <person name="Li Y.F."/>
            <person name="Zhong Z.M."/>
            <person name="Liu X."/>
            <person name="Yu X."/>
            <person name="Liu D.K."/>
            <person name="Tu X.D."/>
            <person name="Liu B."/>
            <person name="Hao Y."/>
            <person name="Liao X.Y."/>
            <person name="Jiang Y.T."/>
            <person name="Sun W.H."/>
            <person name="Chen J."/>
            <person name="Chen Y.Q."/>
            <person name="Ai Y."/>
            <person name="Zhai J.W."/>
            <person name="Wu S.S."/>
            <person name="Zhou Z."/>
            <person name="Hsiao Y.Y."/>
            <person name="Wu W.L."/>
            <person name="Chen Y.Y."/>
            <person name="Lin Y.F."/>
            <person name="Hsu J.L."/>
            <person name="Li C.Y."/>
            <person name="Wang Z.W."/>
            <person name="Zhao X."/>
            <person name="Zhong W.Y."/>
            <person name="Ma X.K."/>
            <person name="Ma L."/>
            <person name="Huang J."/>
            <person name="Chen G.Z."/>
            <person name="Huang M.Z."/>
            <person name="Huang L."/>
            <person name="Peng D.H."/>
            <person name="Luo Y.B."/>
            <person name="Zou S.Q."/>
            <person name="Chen S.P."/>
            <person name="Lan S."/>
            <person name="Tsai W.C."/>
            <person name="Van de Peer Y."/>
            <person name="Liu Z.J."/>
        </authorList>
    </citation>
    <scope>NUCLEOTIDE SEQUENCE [LARGE SCALE GENOMIC DNA]</scope>
    <source>
        <strain evidence="2">Lor288</strain>
    </source>
</reference>
<evidence type="ECO:0000313" key="2">
    <source>
        <dbReference type="EMBL" id="KAK8950402.1"/>
    </source>
</evidence>
<gene>
    <name evidence="2" type="ORF">KSP40_PGU020719</name>
</gene>
<organism evidence="2 3">
    <name type="scientific">Platanthera guangdongensis</name>
    <dbReference type="NCBI Taxonomy" id="2320717"/>
    <lineage>
        <taxon>Eukaryota</taxon>
        <taxon>Viridiplantae</taxon>
        <taxon>Streptophyta</taxon>
        <taxon>Embryophyta</taxon>
        <taxon>Tracheophyta</taxon>
        <taxon>Spermatophyta</taxon>
        <taxon>Magnoliopsida</taxon>
        <taxon>Liliopsida</taxon>
        <taxon>Asparagales</taxon>
        <taxon>Orchidaceae</taxon>
        <taxon>Orchidoideae</taxon>
        <taxon>Orchideae</taxon>
        <taxon>Orchidinae</taxon>
        <taxon>Platanthera</taxon>
    </lineage>
</organism>
<keyword evidence="1" id="KW-0812">Transmembrane</keyword>
<proteinExistence type="predicted"/>
<keyword evidence="1" id="KW-1133">Transmembrane helix</keyword>